<dbReference type="GO" id="GO:0042355">
    <property type="term" value="P:L-fucose catabolic process"/>
    <property type="evidence" value="ECO:0007669"/>
    <property type="project" value="TreeGrafter"/>
</dbReference>
<dbReference type="Gene3D" id="3.20.14.10">
    <property type="entry name" value="L-fucose/L-arabinose isomerase, C-terminal"/>
    <property type="match status" value="1"/>
</dbReference>
<name>A0A143PV85_LUTPR</name>
<evidence type="ECO:0000259" key="7">
    <source>
        <dbReference type="Pfam" id="PF07882"/>
    </source>
</evidence>
<dbReference type="InterPro" id="IPR009015">
    <property type="entry name" value="Fucose_isomerase_N/cen_sf"/>
</dbReference>
<dbReference type="OrthoDB" id="9760430at2"/>
<dbReference type="SUPFAM" id="SSF53743">
    <property type="entry name" value="FucI/AraA N-terminal and middle domains"/>
    <property type="match status" value="1"/>
</dbReference>
<dbReference type="GO" id="GO:0005737">
    <property type="term" value="C:cytoplasm"/>
    <property type="evidence" value="ECO:0007669"/>
    <property type="project" value="InterPro"/>
</dbReference>
<evidence type="ECO:0000259" key="6">
    <source>
        <dbReference type="Pfam" id="PF07881"/>
    </source>
</evidence>
<dbReference type="InterPro" id="IPR005763">
    <property type="entry name" value="Fucose_isomerase"/>
</dbReference>
<feature type="domain" description="L-fucose isomerase C-terminal" evidence="5">
    <location>
        <begin position="346"/>
        <end position="479"/>
    </location>
</feature>
<dbReference type="InterPro" id="IPR015888">
    <property type="entry name" value="Fuc_isomerase_C"/>
</dbReference>
<evidence type="ECO:0000256" key="4">
    <source>
        <dbReference type="ARBA" id="ARBA00023277"/>
    </source>
</evidence>
<dbReference type="PATRIC" id="fig|1813736.3.peg.5258"/>
<dbReference type="InterPro" id="IPR038392">
    <property type="entry name" value="Fucose_isomerase_dom2_sf"/>
</dbReference>
<sequence length="483" mass="53088">MLDHLQPRPLRIGLLDFGDGRDFLSQPLAPVQRQFRDALAGRLRADGHEVVLGDEVIWRNDIAVRNGKAMAAADVDAVIFNFSVWAWPQYARVAAQFCPQPIAMFSNVNPQYPGLVGMLANAGSLDQAGIRFTKTFGDLEDPAVYGALVSRVRAVAAARRLRGLTYALIGGRSLGIDTTVIDPAQWMAEFGIDVDHVDQYELVRRAERELAQGTRVQPALDYLSAHLGKIHWTAADATFRLTEELLRRQLAMYYGAIDLIEEFGYDFCGIKGQRELTEHFATADVAEAFLNDPYHPDGTPKPSIVCSTEADSDAALTMQIFKHLAGTPVLFADVRHYHADLGLWDLCNSGEHATYFAGRSTDPAVNLALTEFRPQGFYFPAGGASVYHVAAPGPVTLARLTRRAGTYRMVAFRAEFADLGARAHEVAAISQDNWPHAFAKFSCTPDAFIQAFNCNHIHGVYGDCLRELQGVCDVLGVECEVLG</sequence>
<keyword evidence="9" id="KW-1185">Reference proteome</keyword>
<dbReference type="GO" id="GO:0030145">
    <property type="term" value="F:manganese ion binding"/>
    <property type="evidence" value="ECO:0007669"/>
    <property type="project" value="InterPro"/>
</dbReference>
<dbReference type="STRING" id="1855912.LuPra_05002"/>
<evidence type="ECO:0000313" key="9">
    <source>
        <dbReference type="Proteomes" id="UP000076079"/>
    </source>
</evidence>
<dbReference type="InterPro" id="IPR012889">
    <property type="entry name" value="Fucose_isomerase_N2"/>
</dbReference>
<keyword evidence="1" id="KW-0479">Metal-binding</keyword>
<proteinExistence type="predicted"/>
<dbReference type="InterPro" id="IPR038393">
    <property type="entry name" value="Fuc_iso_dom3_sf"/>
</dbReference>
<evidence type="ECO:0000256" key="3">
    <source>
        <dbReference type="ARBA" id="ARBA00023235"/>
    </source>
</evidence>
<dbReference type="PANTHER" id="PTHR37840:SF1">
    <property type="entry name" value="L-FUCOSE ISOMERASE"/>
    <property type="match status" value="1"/>
</dbReference>
<evidence type="ECO:0000256" key="1">
    <source>
        <dbReference type="ARBA" id="ARBA00022723"/>
    </source>
</evidence>
<organism evidence="8 9">
    <name type="scientific">Luteitalea pratensis</name>
    <dbReference type="NCBI Taxonomy" id="1855912"/>
    <lineage>
        <taxon>Bacteria</taxon>
        <taxon>Pseudomonadati</taxon>
        <taxon>Acidobacteriota</taxon>
        <taxon>Vicinamibacteria</taxon>
        <taxon>Vicinamibacterales</taxon>
        <taxon>Vicinamibacteraceae</taxon>
        <taxon>Luteitalea</taxon>
    </lineage>
</organism>
<dbReference type="Pfam" id="PF07881">
    <property type="entry name" value="Fucose_iso_N1"/>
    <property type="match status" value="1"/>
</dbReference>
<gene>
    <name evidence="8" type="primary">fucI</name>
    <name evidence="8" type="ORF">LuPra_05002</name>
</gene>
<dbReference type="AlphaFoldDB" id="A0A143PV85"/>
<dbReference type="Gene3D" id="3.40.275.10">
    <property type="entry name" value="L-fucose Isomerase, Chain A, domain 2"/>
    <property type="match status" value="1"/>
</dbReference>
<reference evidence="8 9" key="1">
    <citation type="journal article" date="2016" name="Genome Announc.">
        <title>First Complete Genome Sequence of a Subdivision 6 Acidobacterium Strain.</title>
        <authorList>
            <person name="Huang S."/>
            <person name="Vieira S."/>
            <person name="Bunk B."/>
            <person name="Riedel T."/>
            <person name="Sproer C."/>
            <person name="Overmann J."/>
        </authorList>
    </citation>
    <scope>NUCLEOTIDE SEQUENCE [LARGE SCALE GENOMIC DNA]</scope>
    <source>
        <strain evidence="9">DSM 100886 HEG_-6_39</strain>
    </source>
</reference>
<dbReference type="Gene3D" id="3.40.50.1070">
    <property type="match status" value="1"/>
</dbReference>
<reference evidence="9" key="2">
    <citation type="submission" date="2016-04" db="EMBL/GenBank/DDBJ databases">
        <title>First Complete Genome Sequence of a Subdivision 6 Acidobacterium.</title>
        <authorList>
            <person name="Huang S."/>
            <person name="Vieira S."/>
            <person name="Bunk B."/>
            <person name="Riedel T."/>
            <person name="Sproeer C."/>
            <person name="Overmann J."/>
        </authorList>
    </citation>
    <scope>NUCLEOTIDE SEQUENCE [LARGE SCALE GENOMIC DNA]</scope>
    <source>
        <strain evidence="9">DSM 100886 HEG_-6_39</strain>
    </source>
</reference>
<keyword evidence="2" id="KW-0464">Manganese</keyword>
<accession>A0A143PV85</accession>
<feature type="domain" description="L-fucose isomerase N-terminal-1" evidence="6">
    <location>
        <begin position="11"/>
        <end position="163"/>
    </location>
</feature>
<dbReference type="GO" id="GO:0019571">
    <property type="term" value="P:D-arabinose catabolic process"/>
    <property type="evidence" value="ECO:0007669"/>
    <property type="project" value="TreeGrafter"/>
</dbReference>
<evidence type="ECO:0000313" key="8">
    <source>
        <dbReference type="EMBL" id="AMY11744.1"/>
    </source>
</evidence>
<evidence type="ECO:0000256" key="2">
    <source>
        <dbReference type="ARBA" id="ARBA00023211"/>
    </source>
</evidence>
<evidence type="ECO:0000259" key="5">
    <source>
        <dbReference type="Pfam" id="PF02952"/>
    </source>
</evidence>
<dbReference type="InterPro" id="IPR012888">
    <property type="entry name" value="Fucose_iso_N1"/>
</dbReference>
<dbReference type="KEGG" id="abac:LuPra_05002"/>
<keyword evidence="3 8" id="KW-0413">Isomerase</keyword>
<dbReference type="EMBL" id="CP015136">
    <property type="protein sequence ID" value="AMY11744.1"/>
    <property type="molecule type" value="Genomic_DNA"/>
</dbReference>
<dbReference type="Pfam" id="PF07882">
    <property type="entry name" value="Fucose_iso_N2"/>
    <property type="match status" value="1"/>
</dbReference>
<dbReference type="GO" id="GO:0008736">
    <property type="term" value="F:L-fucose isomerase activity"/>
    <property type="evidence" value="ECO:0007669"/>
    <property type="project" value="UniProtKB-EC"/>
</dbReference>
<dbReference type="EC" id="5.3.1.25" evidence="8"/>
<dbReference type="RefSeq" id="WP_110173262.1">
    <property type="nucleotide sequence ID" value="NZ_CP015136.1"/>
</dbReference>
<dbReference type="GO" id="GO:0008790">
    <property type="term" value="F:arabinose isomerase activity"/>
    <property type="evidence" value="ECO:0007669"/>
    <property type="project" value="TreeGrafter"/>
</dbReference>
<dbReference type="Proteomes" id="UP000076079">
    <property type="component" value="Chromosome"/>
</dbReference>
<dbReference type="InterPro" id="IPR038391">
    <property type="entry name" value="Fucose_iso_dom1_sf"/>
</dbReference>
<keyword evidence="4" id="KW-0119">Carbohydrate metabolism</keyword>
<feature type="domain" description="L-fucose isomerase N-terminal-2" evidence="7">
    <location>
        <begin position="267"/>
        <end position="324"/>
    </location>
</feature>
<dbReference type="PANTHER" id="PTHR37840">
    <property type="entry name" value="L-FUCOSE ISOMERASE"/>
    <property type="match status" value="1"/>
</dbReference>
<protein>
    <submittedName>
        <fullName evidence="8">L-fucose isomerase</fullName>
        <ecNumber evidence="8">5.3.1.25</ecNumber>
    </submittedName>
</protein>
<dbReference type="Pfam" id="PF02952">
    <property type="entry name" value="Fucose_iso_C"/>
    <property type="match status" value="1"/>
</dbReference>